<dbReference type="InterPro" id="IPR036388">
    <property type="entry name" value="WH-like_DNA-bd_sf"/>
</dbReference>
<reference evidence="5 6" key="1">
    <citation type="submission" date="2017-01" db="EMBL/GenBank/DDBJ databases">
        <authorList>
            <person name="Mah S.A."/>
            <person name="Swanson W.J."/>
            <person name="Moy G.W."/>
            <person name="Vacquier V.D."/>
        </authorList>
    </citation>
    <scope>NUCLEOTIDE SEQUENCE [LARGE SCALE GENOMIC DNA]</scope>
    <source>
        <strain evidence="5 6">DSM 11589</strain>
    </source>
</reference>
<dbReference type="GO" id="GO:0003700">
    <property type="term" value="F:DNA-binding transcription factor activity"/>
    <property type="evidence" value="ECO:0007669"/>
    <property type="project" value="InterPro"/>
</dbReference>
<dbReference type="PANTHER" id="PTHR33164">
    <property type="entry name" value="TRANSCRIPTIONAL REGULATOR, MARR FAMILY"/>
    <property type="match status" value="1"/>
</dbReference>
<evidence type="ECO:0000313" key="5">
    <source>
        <dbReference type="EMBL" id="SIS96462.1"/>
    </source>
</evidence>
<keyword evidence="3" id="KW-0804">Transcription</keyword>
<dbReference type="AlphaFoldDB" id="A0A1N7NDU3"/>
<keyword evidence="6" id="KW-1185">Reference proteome</keyword>
<name>A0A1N7NDU3_9PROT</name>
<feature type="domain" description="HTH marR-type" evidence="4">
    <location>
        <begin position="7"/>
        <end position="139"/>
    </location>
</feature>
<dbReference type="EMBL" id="FTOA01000005">
    <property type="protein sequence ID" value="SIS96462.1"/>
    <property type="molecule type" value="Genomic_DNA"/>
</dbReference>
<dbReference type="Pfam" id="PF22381">
    <property type="entry name" value="Staph_reg_Sar_Rot"/>
    <property type="match status" value="1"/>
</dbReference>
<sequence length="152" mass="17459">MSETPLHPNLPLMLLQTREEVINRFRPILNHFGVTEQQWRILRVLRFRVSMEPKEICETCLFLSPSLAGVLARMEADDLIHKERMESDLRRVNVSVTDKGRALVDTVMPLIRAQYLLIEQHIGRETLGELCAVLDRLGAYDWEAIPSVALPS</sequence>
<dbReference type="PROSITE" id="PS50995">
    <property type="entry name" value="HTH_MARR_2"/>
    <property type="match status" value="1"/>
</dbReference>
<dbReference type="SUPFAM" id="SSF46785">
    <property type="entry name" value="Winged helix' DNA-binding domain"/>
    <property type="match status" value="1"/>
</dbReference>
<dbReference type="InterPro" id="IPR012712">
    <property type="entry name" value="HpaR/FarR"/>
</dbReference>
<dbReference type="GO" id="GO:0045892">
    <property type="term" value="P:negative regulation of DNA-templated transcription"/>
    <property type="evidence" value="ECO:0007669"/>
    <property type="project" value="InterPro"/>
</dbReference>
<gene>
    <name evidence="5" type="ORF">SAMN05421779_10549</name>
</gene>
<keyword evidence="1" id="KW-0805">Transcription regulation</keyword>
<dbReference type="InterPro" id="IPR039422">
    <property type="entry name" value="MarR/SlyA-like"/>
</dbReference>
<dbReference type="InterPro" id="IPR055166">
    <property type="entry name" value="Transc_reg_Sar_Rot_HTH"/>
</dbReference>
<keyword evidence="2" id="KW-0238">DNA-binding</keyword>
<evidence type="ECO:0000256" key="1">
    <source>
        <dbReference type="ARBA" id="ARBA00023015"/>
    </source>
</evidence>
<dbReference type="SMART" id="SM00347">
    <property type="entry name" value="HTH_MARR"/>
    <property type="match status" value="1"/>
</dbReference>
<dbReference type="InterPro" id="IPR036390">
    <property type="entry name" value="WH_DNA-bd_sf"/>
</dbReference>
<evidence type="ECO:0000256" key="2">
    <source>
        <dbReference type="ARBA" id="ARBA00023125"/>
    </source>
</evidence>
<dbReference type="GO" id="GO:0003677">
    <property type="term" value="F:DNA binding"/>
    <property type="evidence" value="ECO:0007669"/>
    <property type="project" value="UniProtKB-KW"/>
</dbReference>
<accession>A0A1N7NDU3</accession>
<evidence type="ECO:0000256" key="3">
    <source>
        <dbReference type="ARBA" id="ARBA00023163"/>
    </source>
</evidence>
<proteinExistence type="predicted"/>
<evidence type="ECO:0000259" key="4">
    <source>
        <dbReference type="PROSITE" id="PS50995"/>
    </source>
</evidence>
<dbReference type="InterPro" id="IPR000835">
    <property type="entry name" value="HTH_MarR-typ"/>
</dbReference>
<dbReference type="GO" id="GO:0006950">
    <property type="term" value="P:response to stress"/>
    <property type="evidence" value="ECO:0007669"/>
    <property type="project" value="TreeGrafter"/>
</dbReference>
<dbReference type="NCBIfam" id="TIGR02337">
    <property type="entry name" value="HpaR"/>
    <property type="match status" value="1"/>
</dbReference>
<evidence type="ECO:0000313" key="6">
    <source>
        <dbReference type="Proteomes" id="UP000185678"/>
    </source>
</evidence>
<dbReference type="PANTHER" id="PTHR33164:SF13">
    <property type="entry name" value="4-HYDROXYPHENYLACETATE CATABOLISM PROTEIN"/>
    <property type="match status" value="1"/>
</dbReference>
<dbReference type="OrthoDB" id="8588347at2"/>
<dbReference type="STRING" id="80876.SAMN05421779_10549"/>
<dbReference type="Proteomes" id="UP000185678">
    <property type="component" value="Unassembled WGS sequence"/>
</dbReference>
<dbReference type="RefSeq" id="WP_076400994.1">
    <property type="nucleotide sequence ID" value="NZ_FTOA01000005.1"/>
</dbReference>
<organism evidence="5 6">
    <name type="scientific">Insolitispirillum peregrinum</name>
    <dbReference type="NCBI Taxonomy" id="80876"/>
    <lineage>
        <taxon>Bacteria</taxon>
        <taxon>Pseudomonadati</taxon>
        <taxon>Pseudomonadota</taxon>
        <taxon>Alphaproteobacteria</taxon>
        <taxon>Rhodospirillales</taxon>
        <taxon>Novispirillaceae</taxon>
        <taxon>Insolitispirillum</taxon>
    </lineage>
</organism>
<protein>
    <submittedName>
        <fullName evidence="5">Homoprotocatechuate degradation operon regulator, HpaR</fullName>
    </submittedName>
</protein>
<dbReference type="Gene3D" id="1.10.10.10">
    <property type="entry name" value="Winged helix-like DNA-binding domain superfamily/Winged helix DNA-binding domain"/>
    <property type="match status" value="1"/>
</dbReference>